<dbReference type="NCBIfam" id="TIGR00234">
    <property type="entry name" value="tyrS"/>
    <property type="match status" value="1"/>
</dbReference>
<organism evidence="12 13">
    <name type="scientific">Candidatus Yanofskybacteria bacterium CG10_big_fil_rev_8_21_14_0_10_36_16</name>
    <dbReference type="NCBI Taxonomy" id="1975096"/>
    <lineage>
        <taxon>Bacteria</taxon>
        <taxon>Candidatus Yanofskyibacteriota</taxon>
    </lineage>
</organism>
<evidence type="ECO:0000256" key="3">
    <source>
        <dbReference type="ARBA" id="ARBA00022741"/>
    </source>
</evidence>
<dbReference type="EMBL" id="PCXQ01000007">
    <property type="protein sequence ID" value="PJE50390.1"/>
    <property type="molecule type" value="Genomic_DNA"/>
</dbReference>
<dbReference type="InterPro" id="IPR036986">
    <property type="entry name" value="S4_RNA-bd_sf"/>
</dbReference>
<dbReference type="PANTHER" id="PTHR11766">
    <property type="entry name" value="TYROSYL-TRNA SYNTHETASE"/>
    <property type="match status" value="1"/>
</dbReference>
<keyword evidence="2 10" id="KW-0436">Ligase</keyword>
<dbReference type="InterPro" id="IPR001412">
    <property type="entry name" value="aa-tRNA-synth_I_CS"/>
</dbReference>
<dbReference type="Proteomes" id="UP000228496">
    <property type="component" value="Unassembled WGS sequence"/>
</dbReference>
<dbReference type="GO" id="GO:0005829">
    <property type="term" value="C:cytosol"/>
    <property type="evidence" value="ECO:0007669"/>
    <property type="project" value="TreeGrafter"/>
</dbReference>
<evidence type="ECO:0000256" key="9">
    <source>
        <dbReference type="PROSITE-ProRule" id="PRU00182"/>
    </source>
</evidence>
<dbReference type="Gene3D" id="3.40.50.620">
    <property type="entry name" value="HUPs"/>
    <property type="match status" value="1"/>
</dbReference>
<evidence type="ECO:0000313" key="12">
    <source>
        <dbReference type="EMBL" id="PJE50390.1"/>
    </source>
</evidence>
<reference evidence="12 13" key="1">
    <citation type="submission" date="2017-09" db="EMBL/GenBank/DDBJ databases">
        <title>Depth-based differentiation of microbial function through sediment-hosted aquifers and enrichment of novel symbionts in the deep terrestrial subsurface.</title>
        <authorList>
            <person name="Probst A.J."/>
            <person name="Ladd B."/>
            <person name="Jarett J.K."/>
            <person name="Geller-Mcgrath D.E."/>
            <person name="Sieber C.M."/>
            <person name="Emerson J.B."/>
            <person name="Anantharaman K."/>
            <person name="Thomas B.C."/>
            <person name="Malmstrom R."/>
            <person name="Stieglmeier M."/>
            <person name="Klingl A."/>
            <person name="Woyke T."/>
            <person name="Ryan C.M."/>
            <person name="Banfield J.F."/>
        </authorList>
    </citation>
    <scope>NUCLEOTIDE SEQUENCE [LARGE SCALE GENOMIC DNA]</scope>
    <source>
        <strain evidence="12">CG10_big_fil_rev_8_21_14_0_10_36_16</strain>
    </source>
</reference>
<dbReference type="SUPFAM" id="SSF52374">
    <property type="entry name" value="Nucleotidylyl transferase"/>
    <property type="match status" value="1"/>
</dbReference>
<evidence type="ECO:0000256" key="4">
    <source>
        <dbReference type="ARBA" id="ARBA00022840"/>
    </source>
</evidence>
<evidence type="ECO:0000256" key="2">
    <source>
        <dbReference type="ARBA" id="ARBA00022598"/>
    </source>
</evidence>
<sequence length="401" mass="46147">MTNKDNNKISELFSRYINVAYPLKEEVFERLGKEKLKFYYGIDPTGPSLHIGHTVQLFLLKKLAEIGHKVIILIGDFTAMIGDPTDKEATRKKLEEKEVKENMKNYINQIEKIIPKKLFKIEYNSKWLKKMTFEKIIDLASNITVQQIEARDMFQKRIEKEKPIYMHEFLYPLMQGYDSVAMEVDGEVGGNDQVFNMLIGRDLEKIYLDKNKIVLATKLLVDADSGKKLSKTEKSFIALSDSPEDVYGKIMAGVPDEMIKTFFELATDKDSEYIENKQKAIDNKKENPVNVKKELAFEVVKIYYDESRAKEAKEVFEKIVNKETPEEIQKFKLSIEGDLLSVMVASRLTSSSSEAKRLVQQGGVRVNNEAVKKWDIKVRPGDIIKVGPRKFLKITSFDSDK</sequence>
<evidence type="ECO:0000256" key="7">
    <source>
        <dbReference type="ARBA" id="ARBA00048248"/>
    </source>
</evidence>
<accession>A0A2J0QA27</accession>
<dbReference type="Pfam" id="PF00579">
    <property type="entry name" value="tRNA-synt_1b"/>
    <property type="match status" value="1"/>
</dbReference>
<dbReference type="PROSITE" id="PS00178">
    <property type="entry name" value="AA_TRNA_LIGASE_I"/>
    <property type="match status" value="1"/>
</dbReference>
<dbReference type="GO" id="GO:0004831">
    <property type="term" value="F:tyrosine-tRNA ligase activity"/>
    <property type="evidence" value="ECO:0007669"/>
    <property type="project" value="UniProtKB-UniRule"/>
</dbReference>
<dbReference type="GO" id="GO:0006437">
    <property type="term" value="P:tyrosyl-tRNA aminoacylation"/>
    <property type="evidence" value="ECO:0007669"/>
    <property type="project" value="UniProtKB-UniRule"/>
</dbReference>
<comment type="similarity">
    <text evidence="10">Belongs to the class-I aminoacyl-tRNA synthetase family.</text>
</comment>
<dbReference type="PROSITE" id="PS50889">
    <property type="entry name" value="S4"/>
    <property type="match status" value="1"/>
</dbReference>
<dbReference type="AlphaFoldDB" id="A0A2J0QA27"/>
<dbReference type="CDD" id="cd00165">
    <property type="entry name" value="S4"/>
    <property type="match status" value="1"/>
</dbReference>
<evidence type="ECO:0000256" key="1">
    <source>
        <dbReference type="ARBA" id="ARBA00013160"/>
    </source>
</evidence>
<dbReference type="GO" id="GO:0005524">
    <property type="term" value="F:ATP binding"/>
    <property type="evidence" value="ECO:0007669"/>
    <property type="project" value="UniProtKB-KW"/>
</dbReference>
<evidence type="ECO:0000313" key="13">
    <source>
        <dbReference type="Proteomes" id="UP000228496"/>
    </source>
</evidence>
<dbReference type="SUPFAM" id="SSF55174">
    <property type="entry name" value="Alpha-L RNA-binding motif"/>
    <property type="match status" value="1"/>
</dbReference>
<evidence type="ECO:0000259" key="11">
    <source>
        <dbReference type="SMART" id="SM00363"/>
    </source>
</evidence>
<dbReference type="Gene3D" id="3.10.290.10">
    <property type="entry name" value="RNA-binding S4 domain"/>
    <property type="match status" value="1"/>
</dbReference>
<name>A0A2J0QA27_9BACT</name>
<dbReference type="PANTHER" id="PTHR11766:SF1">
    <property type="entry name" value="TYROSINE--TRNA LIGASE"/>
    <property type="match status" value="1"/>
</dbReference>
<comment type="caution">
    <text evidence="12">The sequence shown here is derived from an EMBL/GenBank/DDBJ whole genome shotgun (WGS) entry which is preliminary data.</text>
</comment>
<dbReference type="EC" id="6.1.1.1" evidence="1 8"/>
<dbReference type="SMART" id="SM00363">
    <property type="entry name" value="S4"/>
    <property type="match status" value="1"/>
</dbReference>
<evidence type="ECO:0000256" key="8">
    <source>
        <dbReference type="NCBIfam" id="TIGR00234"/>
    </source>
</evidence>
<dbReference type="GO" id="GO:0003723">
    <property type="term" value="F:RNA binding"/>
    <property type="evidence" value="ECO:0007669"/>
    <property type="project" value="UniProtKB-KW"/>
</dbReference>
<dbReference type="Pfam" id="PF01479">
    <property type="entry name" value="S4"/>
    <property type="match status" value="1"/>
</dbReference>
<dbReference type="InterPro" id="IPR002305">
    <property type="entry name" value="aa-tRNA-synth_Ic"/>
</dbReference>
<keyword evidence="4 10" id="KW-0067">ATP-binding</keyword>
<dbReference type="InterPro" id="IPR024088">
    <property type="entry name" value="Tyr-tRNA-ligase_bac-type"/>
</dbReference>
<gene>
    <name evidence="12" type="ORF">COV29_04450</name>
</gene>
<dbReference type="InterPro" id="IPR014729">
    <property type="entry name" value="Rossmann-like_a/b/a_fold"/>
</dbReference>
<evidence type="ECO:0000256" key="5">
    <source>
        <dbReference type="ARBA" id="ARBA00022917"/>
    </source>
</evidence>
<comment type="catalytic activity">
    <reaction evidence="7">
        <text>tRNA(Tyr) + L-tyrosine + ATP = L-tyrosyl-tRNA(Tyr) + AMP + diphosphate + H(+)</text>
        <dbReference type="Rhea" id="RHEA:10220"/>
        <dbReference type="Rhea" id="RHEA-COMP:9706"/>
        <dbReference type="Rhea" id="RHEA-COMP:9707"/>
        <dbReference type="ChEBI" id="CHEBI:15378"/>
        <dbReference type="ChEBI" id="CHEBI:30616"/>
        <dbReference type="ChEBI" id="CHEBI:33019"/>
        <dbReference type="ChEBI" id="CHEBI:58315"/>
        <dbReference type="ChEBI" id="CHEBI:78442"/>
        <dbReference type="ChEBI" id="CHEBI:78536"/>
        <dbReference type="ChEBI" id="CHEBI:456215"/>
        <dbReference type="EC" id="6.1.1.1"/>
    </reaction>
</comment>
<feature type="domain" description="RNA-binding S4" evidence="11">
    <location>
        <begin position="338"/>
        <end position="395"/>
    </location>
</feature>
<evidence type="ECO:0000256" key="10">
    <source>
        <dbReference type="RuleBase" id="RU363036"/>
    </source>
</evidence>
<evidence type="ECO:0000256" key="6">
    <source>
        <dbReference type="ARBA" id="ARBA00023146"/>
    </source>
</evidence>
<keyword evidence="5 10" id="KW-0648">Protein biosynthesis</keyword>
<proteinExistence type="inferred from homology"/>
<dbReference type="Gene3D" id="1.10.240.10">
    <property type="entry name" value="Tyrosyl-Transfer RNA Synthetase"/>
    <property type="match status" value="1"/>
</dbReference>
<keyword evidence="9" id="KW-0694">RNA-binding</keyword>
<dbReference type="InterPro" id="IPR002942">
    <property type="entry name" value="S4_RNA-bd"/>
</dbReference>
<keyword evidence="6 10" id="KW-0030">Aminoacyl-tRNA synthetase</keyword>
<keyword evidence="3 10" id="KW-0547">Nucleotide-binding</keyword>
<protein>
    <recommendedName>
        <fullName evidence="1 8">Tyrosine--tRNA ligase</fullName>
        <ecNumber evidence="1 8">6.1.1.1</ecNumber>
    </recommendedName>
</protein>
<dbReference type="PRINTS" id="PR01040">
    <property type="entry name" value="TRNASYNTHTYR"/>
</dbReference>
<dbReference type="InterPro" id="IPR002307">
    <property type="entry name" value="Tyr-tRNA-ligase"/>
</dbReference>